<dbReference type="Pfam" id="PF10240">
    <property type="entry name" value="DUF2464"/>
    <property type="match status" value="1"/>
</dbReference>
<dbReference type="AlphaFoldDB" id="A0AA39H9D7"/>
<dbReference type="InterPro" id="IPR040297">
    <property type="entry name" value="MVB12B"/>
</dbReference>
<evidence type="ECO:0000313" key="10">
    <source>
        <dbReference type="EMBL" id="KAK0401144.1"/>
    </source>
</evidence>
<comment type="caution">
    <text evidence="10">The sequence shown here is derived from an EMBL/GenBank/DDBJ whole genome shotgun (WGS) entry which is preliminary data.</text>
</comment>
<keyword evidence="11" id="KW-1185">Reference proteome</keyword>
<evidence type="ECO:0000259" key="8">
    <source>
        <dbReference type="PROSITE" id="PS51497"/>
    </source>
</evidence>
<dbReference type="PANTHER" id="PTHR31547:SF1">
    <property type="entry name" value="MULTIVESICULAR BODY SUBUNIT 12B"/>
    <property type="match status" value="1"/>
</dbReference>
<dbReference type="PROSITE" id="PS51497">
    <property type="entry name" value="UMA"/>
    <property type="match status" value="1"/>
</dbReference>
<dbReference type="GO" id="GO:0019075">
    <property type="term" value="P:virus maturation"/>
    <property type="evidence" value="ECO:0007669"/>
    <property type="project" value="TreeGrafter"/>
</dbReference>
<evidence type="ECO:0000256" key="4">
    <source>
        <dbReference type="ARBA" id="ARBA00022753"/>
    </source>
</evidence>
<proteinExistence type="inferred from homology"/>
<dbReference type="InterPro" id="IPR023340">
    <property type="entry name" value="UMA"/>
</dbReference>
<evidence type="ECO:0000256" key="5">
    <source>
        <dbReference type="ARBA" id="ARBA00022927"/>
    </source>
</evidence>
<evidence type="ECO:0000259" key="9">
    <source>
        <dbReference type="PROSITE" id="PS51498"/>
    </source>
</evidence>
<evidence type="ECO:0000256" key="6">
    <source>
        <dbReference type="ARBA" id="ARBA00023136"/>
    </source>
</evidence>
<accession>A0AA39H9D7</accession>
<feature type="domain" description="UMA" evidence="8">
    <location>
        <begin position="233"/>
        <end position="280"/>
    </location>
</feature>
<evidence type="ECO:0000256" key="3">
    <source>
        <dbReference type="ARBA" id="ARBA00022448"/>
    </source>
</evidence>
<dbReference type="InterPro" id="IPR023341">
    <property type="entry name" value="MABP"/>
</dbReference>
<dbReference type="GO" id="GO:0046755">
    <property type="term" value="P:viral budding"/>
    <property type="evidence" value="ECO:0007669"/>
    <property type="project" value="TreeGrafter"/>
</dbReference>
<reference evidence="10" key="1">
    <citation type="submission" date="2023-06" db="EMBL/GenBank/DDBJ databases">
        <title>Genomic analysis of the entomopathogenic nematode Steinernema hermaphroditum.</title>
        <authorList>
            <person name="Schwarz E.M."/>
            <person name="Heppert J.K."/>
            <person name="Baniya A."/>
            <person name="Schwartz H.T."/>
            <person name="Tan C.-H."/>
            <person name="Antoshechkin I."/>
            <person name="Sternberg P.W."/>
            <person name="Goodrich-Blair H."/>
            <person name="Dillman A.R."/>
        </authorList>
    </citation>
    <scope>NUCLEOTIDE SEQUENCE</scope>
    <source>
        <strain evidence="10">PS9179</strain>
        <tissue evidence="10">Whole animal</tissue>
    </source>
</reference>
<evidence type="ECO:0000256" key="1">
    <source>
        <dbReference type="ARBA" id="ARBA00004633"/>
    </source>
</evidence>
<name>A0AA39H9D7_9BILA</name>
<dbReference type="GO" id="GO:0015031">
    <property type="term" value="P:protein transport"/>
    <property type="evidence" value="ECO:0007669"/>
    <property type="project" value="UniProtKB-KW"/>
</dbReference>
<dbReference type="PANTHER" id="PTHR31547">
    <property type="entry name" value="MULTIVESICULAR BODY SUBUNIT 12B"/>
    <property type="match status" value="1"/>
</dbReference>
<evidence type="ECO:0000256" key="7">
    <source>
        <dbReference type="ARBA" id="ARBA00053101"/>
    </source>
</evidence>
<evidence type="ECO:0000256" key="2">
    <source>
        <dbReference type="ARBA" id="ARBA00010432"/>
    </source>
</evidence>
<dbReference type="PROSITE" id="PS51498">
    <property type="entry name" value="MABP"/>
    <property type="match status" value="1"/>
</dbReference>
<comment type="function">
    <text evidence="7">Component of the ESCRT-I complex, a regulator of vesicular trafficking process. Required for the sorting of endocytic ubiquitinated cargos into multivesicular bodies.</text>
</comment>
<keyword evidence="4" id="KW-0967">Endosome</keyword>
<evidence type="ECO:0008006" key="12">
    <source>
        <dbReference type="Google" id="ProtNLM"/>
    </source>
</evidence>
<keyword evidence="5" id="KW-0653">Protein transport</keyword>
<dbReference type="FunFam" id="2.100.10.50:FF:000002">
    <property type="entry name" value="Multivesicular body subunit 12B"/>
    <property type="match status" value="1"/>
</dbReference>
<feature type="domain" description="MABP" evidence="9">
    <location>
        <begin position="14"/>
        <end position="164"/>
    </location>
</feature>
<dbReference type="GO" id="GO:0042058">
    <property type="term" value="P:regulation of epidermal growth factor receptor signaling pathway"/>
    <property type="evidence" value="ECO:0007669"/>
    <property type="project" value="TreeGrafter"/>
</dbReference>
<gene>
    <name evidence="10" type="ORF">QR680_015612</name>
</gene>
<organism evidence="10 11">
    <name type="scientific">Steinernema hermaphroditum</name>
    <dbReference type="NCBI Taxonomy" id="289476"/>
    <lineage>
        <taxon>Eukaryota</taxon>
        <taxon>Metazoa</taxon>
        <taxon>Ecdysozoa</taxon>
        <taxon>Nematoda</taxon>
        <taxon>Chromadorea</taxon>
        <taxon>Rhabditida</taxon>
        <taxon>Tylenchina</taxon>
        <taxon>Panagrolaimomorpha</taxon>
        <taxon>Strongyloidoidea</taxon>
        <taxon>Steinernematidae</taxon>
        <taxon>Steinernema</taxon>
    </lineage>
</organism>
<dbReference type="Proteomes" id="UP001175271">
    <property type="component" value="Unassembled WGS sequence"/>
</dbReference>
<dbReference type="GO" id="GO:0000813">
    <property type="term" value="C:ESCRT I complex"/>
    <property type="evidence" value="ECO:0007669"/>
    <property type="project" value="InterPro"/>
</dbReference>
<protein>
    <recommendedName>
        <fullName evidence="12">MABP domain-containing protein</fullName>
    </recommendedName>
</protein>
<keyword evidence="6" id="KW-0472">Membrane</keyword>
<keyword evidence="3" id="KW-0813">Transport</keyword>
<dbReference type="Gene3D" id="2.100.10.50">
    <property type="match status" value="1"/>
</dbReference>
<comment type="subcellular location">
    <subcellularLocation>
        <location evidence="1">Late endosome membrane</location>
        <topology evidence="1">Peripheral membrane protein</topology>
    </subcellularLocation>
</comment>
<evidence type="ECO:0000313" key="11">
    <source>
        <dbReference type="Proteomes" id="UP001175271"/>
    </source>
</evidence>
<dbReference type="GO" id="GO:0031902">
    <property type="term" value="C:late endosome membrane"/>
    <property type="evidence" value="ECO:0007669"/>
    <property type="project" value="UniProtKB-SubCell"/>
</dbReference>
<sequence>MLQRQTEMGDEVEQTPIVSLCLVADRNKTPFGFSALTRTYDDNSDADLWKESMWSVFARPMRYIAISRQIPKGSTPNSVEVLTDITIVGEKDPIPHGFTALDYTADSGEKSLKKKQICIKTAARTSAVDAIGDVIILAKQKRPPMGYAQAGEIDGMLVCYKDVVIPQSWGAAPLTHSSSNPTNLYPGLNGVGTNDLPVPDMRHSTSDISNIQTNLDSFTIRQKSTGQGVMRSIDGVPFVLSASLKSSLATEQGQTLPDLKKPNVTAGDCNYSFSLERAIVL</sequence>
<dbReference type="EMBL" id="JAUCMV010000004">
    <property type="protein sequence ID" value="KAK0401144.1"/>
    <property type="molecule type" value="Genomic_DNA"/>
</dbReference>
<dbReference type="InterPro" id="IPR018798">
    <property type="entry name" value="MVB12A/B"/>
</dbReference>
<comment type="similarity">
    <text evidence="2">Belongs to the MVB12 family.</text>
</comment>